<reference evidence="9 10" key="1">
    <citation type="submission" date="2018-08" db="EMBL/GenBank/DDBJ databases">
        <title>Recombination of ecologically and evolutionarily significant loci maintains genetic cohesion in the Pseudomonas syringae species complex.</title>
        <authorList>
            <person name="Dillon M."/>
            <person name="Thakur S."/>
            <person name="Almeida R.N.D."/>
            <person name="Weir B.S."/>
            <person name="Guttman D.S."/>
        </authorList>
    </citation>
    <scope>NUCLEOTIDE SEQUENCE [LARGE SCALE GENOMIC DNA]</scope>
    <source>
        <strain evidence="9 10">ICMP 2821</strain>
    </source>
</reference>
<dbReference type="Proteomes" id="UP000281372">
    <property type="component" value="Unassembled WGS sequence"/>
</dbReference>
<dbReference type="EMBL" id="RBOW01000821">
    <property type="protein sequence ID" value="RMN21838.1"/>
    <property type="molecule type" value="Genomic_DNA"/>
</dbReference>
<dbReference type="AlphaFoldDB" id="A0A3M3KFK1"/>
<evidence type="ECO:0000256" key="5">
    <source>
        <dbReference type="ARBA" id="ARBA00023136"/>
    </source>
</evidence>
<feature type="transmembrane region" description="Helical" evidence="7">
    <location>
        <begin position="258"/>
        <end position="279"/>
    </location>
</feature>
<dbReference type="PROSITE" id="PS51781">
    <property type="entry name" value="SH3B"/>
    <property type="match status" value="1"/>
</dbReference>
<protein>
    <submittedName>
        <fullName evidence="9">SH3 type 3 domain-containing protein</fullName>
    </submittedName>
</protein>
<keyword evidence="3" id="KW-0732">Signal</keyword>
<dbReference type="PANTHER" id="PTHR34408">
    <property type="entry name" value="FAMILY PROTEIN, PUTATIVE-RELATED"/>
    <property type="match status" value="1"/>
</dbReference>
<evidence type="ECO:0000259" key="8">
    <source>
        <dbReference type="PROSITE" id="PS51781"/>
    </source>
</evidence>
<evidence type="ECO:0000256" key="7">
    <source>
        <dbReference type="SAM" id="Phobius"/>
    </source>
</evidence>
<evidence type="ECO:0000256" key="4">
    <source>
        <dbReference type="ARBA" id="ARBA00022989"/>
    </source>
</evidence>
<dbReference type="InterPro" id="IPR016476">
    <property type="entry name" value="SH3_dom_pro"/>
</dbReference>
<dbReference type="PANTHER" id="PTHR34408:SF1">
    <property type="entry name" value="GLYCOSYL HYDROLASE FAMILY 19 DOMAIN-CONTAINING PROTEIN HI_1415"/>
    <property type="match status" value="1"/>
</dbReference>
<dbReference type="InterPro" id="IPR052354">
    <property type="entry name" value="Cell_Wall_Dynamics_Protein"/>
</dbReference>
<feature type="domain" description="SH3b" evidence="8">
    <location>
        <begin position="110"/>
        <end position="174"/>
    </location>
</feature>
<feature type="coiled-coil region" evidence="6">
    <location>
        <begin position="205"/>
        <end position="253"/>
    </location>
</feature>
<comment type="subcellular location">
    <subcellularLocation>
        <location evidence="1">Membrane</location>
        <topology evidence="1">Single-pass membrane protein</topology>
    </subcellularLocation>
</comment>
<accession>A0A3M3KFK1</accession>
<name>A0A3M3KFK1_PSECA</name>
<dbReference type="InterPro" id="IPR003646">
    <property type="entry name" value="SH3-like_bac-type"/>
</dbReference>
<keyword evidence="2 7" id="KW-0812">Transmembrane</keyword>
<evidence type="ECO:0000256" key="2">
    <source>
        <dbReference type="ARBA" id="ARBA00022692"/>
    </source>
</evidence>
<evidence type="ECO:0000256" key="3">
    <source>
        <dbReference type="ARBA" id="ARBA00022729"/>
    </source>
</evidence>
<evidence type="ECO:0000313" key="10">
    <source>
        <dbReference type="Proteomes" id="UP000281372"/>
    </source>
</evidence>
<evidence type="ECO:0000256" key="1">
    <source>
        <dbReference type="ARBA" id="ARBA00004167"/>
    </source>
</evidence>
<evidence type="ECO:0000256" key="6">
    <source>
        <dbReference type="SAM" id="Coils"/>
    </source>
</evidence>
<gene>
    <name evidence="9" type="ORF">ALQ64_100298</name>
</gene>
<comment type="caution">
    <text evidence="9">The sequence shown here is derived from an EMBL/GenBank/DDBJ whole genome shotgun (WGS) entry which is preliminary data.</text>
</comment>
<dbReference type="Gene3D" id="2.30.30.40">
    <property type="entry name" value="SH3 Domains"/>
    <property type="match status" value="1"/>
</dbReference>
<keyword evidence="4 7" id="KW-1133">Transmembrane helix</keyword>
<dbReference type="SMART" id="SM00287">
    <property type="entry name" value="SH3b"/>
    <property type="match status" value="1"/>
</dbReference>
<keyword evidence="6" id="KW-0175">Coiled coil</keyword>
<proteinExistence type="predicted"/>
<sequence>MSRSLLADGFFWTACKKGNRRAFVACHWQTIRPGRSCKTFDRLPFPSLAGPFNEALFSFRIKIIIAMSRHLSALLSRALGLFCASRRLLGVGLFGAVLTVIVPGSAQAANNERWVSDSLTTYVRSGPTDDHRIVGTLKSGQKVELLTSSGKFSQVRGEGGATVWIPSSDLQDVPGQAERVPQLTQQVAELTEQLAGIDNTWKTRVQGMQETLDARKKLVDELEARTKTLNEQLADSQAELRATQARLGDENKQVMMRYMVYGGSIAGAGLLVGLILPALTKGRKKNDGWV</sequence>
<dbReference type="GO" id="GO:0016020">
    <property type="term" value="C:membrane"/>
    <property type="evidence" value="ECO:0007669"/>
    <property type="project" value="UniProtKB-SubCell"/>
</dbReference>
<keyword evidence="5 7" id="KW-0472">Membrane</keyword>
<evidence type="ECO:0000313" key="9">
    <source>
        <dbReference type="EMBL" id="RMN21838.1"/>
    </source>
</evidence>
<dbReference type="Pfam" id="PF08239">
    <property type="entry name" value="SH3_3"/>
    <property type="match status" value="1"/>
</dbReference>
<organism evidence="9 10">
    <name type="scientific">Pseudomonas cannabina</name>
    <dbReference type="NCBI Taxonomy" id="86840"/>
    <lineage>
        <taxon>Bacteria</taxon>
        <taxon>Pseudomonadati</taxon>
        <taxon>Pseudomonadota</taxon>
        <taxon>Gammaproteobacteria</taxon>
        <taxon>Pseudomonadales</taxon>
        <taxon>Pseudomonadaceae</taxon>
        <taxon>Pseudomonas</taxon>
    </lineage>
</organism>
<dbReference type="NCBIfam" id="TIGR04211">
    <property type="entry name" value="SH3_and_anchor"/>
    <property type="match status" value="1"/>
</dbReference>